<dbReference type="InterPro" id="IPR015943">
    <property type="entry name" value="WD40/YVTN_repeat-like_dom_sf"/>
</dbReference>
<dbReference type="PANTHER" id="PTHR23284:SF0">
    <property type="entry name" value="PROLACTIN REGULATORY ELEMENT-BINDING PROTEIN"/>
    <property type="match status" value="1"/>
</dbReference>
<organism evidence="11 12">
    <name type="scientific">Saccharata proteae CBS 121410</name>
    <dbReference type="NCBI Taxonomy" id="1314787"/>
    <lineage>
        <taxon>Eukaryota</taxon>
        <taxon>Fungi</taxon>
        <taxon>Dikarya</taxon>
        <taxon>Ascomycota</taxon>
        <taxon>Pezizomycotina</taxon>
        <taxon>Dothideomycetes</taxon>
        <taxon>Dothideomycetes incertae sedis</taxon>
        <taxon>Botryosphaeriales</taxon>
        <taxon>Saccharataceae</taxon>
        <taxon>Saccharata</taxon>
    </lineage>
</organism>
<dbReference type="GO" id="GO:0003400">
    <property type="term" value="P:regulation of COPII vesicle coating"/>
    <property type="evidence" value="ECO:0007669"/>
    <property type="project" value="UniProtKB-UniRule"/>
</dbReference>
<comment type="subcellular location">
    <subcellularLocation>
        <location evidence="10">Endoplasmic reticulum membrane</location>
        <topology evidence="10">Single-pass type II membrane protein</topology>
    </subcellularLocation>
    <subcellularLocation>
        <location evidence="10">Golgi apparatus membrane</location>
        <topology evidence="10">Single-pass type II membrane protein</topology>
    </subcellularLocation>
</comment>
<sequence length="688" mass="74226">MSPPVSFAKATLDYPIYSADFDPYNRGYLVVGGGGGEGRSGVKNKISLLDVSSRASLEPAGEIQLTSDEDAVMSMANLASKDGLITFAGINSTTKEREANKNEHLRAFKIEYPRRKRAGQEAEKEEEKTPEGKISLLSKTNLFSTPSTTTAKKENYQRLLRLSPAQKRESGSKRIGAIATSLNPKSELVVFNATSTAPSGSEIIQRIFPKDGADVNDVDISEDAKGNFAVAYCTDHQVFVSDITYDFNKKKATSTTPADEIRPKWSFPFPDTFSKAARPIIKYIRFLAPDHLLFCSNLPGKKGVELTILRLYGDGPGDIVLKKKLPSHVKAAGGLDVCALDADAATGARQVVVAVAGHDISISIYTLDHSGPSTSTISRFRSYTTMRDVHPLQMTKILFSPFHSPWPSSSTTNPSDAIKAPSPQYLRLASTSLANTVVVDTLPLRPLHPRKHGSRYILAGGSSPILDTTIPILTIGFALLVTLLIFQSYIDAKNGGVVTSTGHTINIIPARLRAALAQVRPPLPPGARVPHHISDMPSAIADAVPTAIIEPIRSSAGRLRDLIAQHHPSSNTDPSPPSSAAAAQKAIMVVHDSESGLSTEVHASTAEALRKDAEARRWDDLSAEQREAWKERLVRAGEWAVEEGEALLKSVLFREYAGMVGAFGDWMLNARMAIDAAFPGYAAGLAAR</sequence>
<keyword evidence="3" id="KW-0812">Transmembrane</keyword>
<evidence type="ECO:0000256" key="9">
    <source>
        <dbReference type="ARBA" id="ARBA00023136"/>
    </source>
</evidence>
<dbReference type="InterPro" id="IPR045260">
    <property type="entry name" value="Sec12-like"/>
</dbReference>
<evidence type="ECO:0000313" key="11">
    <source>
        <dbReference type="EMBL" id="KAF2086850.1"/>
    </source>
</evidence>
<evidence type="ECO:0000256" key="5">
    <source>
        <dbReference type="ARBA" id="ARBA00022824"/>
    </source>
</evidence>
<evidence type="ECO:0000256" key="3">
    <source>
        <dbReference type="ARBA" id="ARBA00022692"/>
    </source>
</evidence>
<evidence type="ECO:0000256" key="8">
    <source>
        <dbReference type="ARBA" id="ARBA00022989"/>
    </source>
</evidence>
<dbReference type="GO" id="GO:0015031">
    <property type="term" value="P:protein transport"/>
    <property type="evidence" value="ECO:0007669"/>
    <property type="project" value="UniProtKB-KW"/>
</dbReference>
<comment type="caution">
    <text evidence="11">The sequence shown here is derived from an EMBL/GenBank/DDBJ whole genome shotgun (WGS) entry which is preliminary data.</text>
</comment>
<dbReference type="Proteomes" id="UP000799776">
    <property type="component" value="Unassembled WGS sequence"/>
</dbReference>
<keyword evidence="4 10" id="KW-0677">Repeat</keyword>
<protein>
    <recommendedName>
        <fullName evidence="10">Guanine nucleotide-exchange factor SEC12</fullName>
    </recommendedName>
</protein>
<evidence type="ECO:0000256" key="4">
    <source>
        <dbReference type="ARBA" id="ARBA00022737"/>
    </source>
</evidence>
<accession>A0A9P4LUT8</accession>
<dbReference type="GO" id="GO:0005085">
    <property type="term" value="F:guanyl-nucleotide exchange factor activity"/>
    <property type="evidence" value="ECO:0007669"/>
    <property type="project" value="InterPro"/>
</dbReference>
<dbReference type="GO" id="GO:0005789">
    <property type="term" value="C:endoplasmic reticulum membrane"/>
    <property type="evidence" value="ECO:0007669"/>
    <property type="project" value="UniProtKB-SubCell"/>
</dbReference>
<dbReference type="PANTHER" id="PTHR23284">
    <property type="entry name" value="PROLACTIN REGULATORY ELEMENT BINDING PROTEIN"/>
    <property type="match status" value="1"/>
</dbReference>
<comment type="similarity">
    <text evidence="10">Belongs to the WD repeat SEC12 family.</text>
</comment>
<dbReference type="Gene3D" id="2.130.10.10">
    <property type="entry name" value="YVTN repeat-like/Quinoprotein amine dehydrogenase"/>
    <property type="match status" value="1"/>
</dbReference>
<keyword evidence="6" id="KW-0931">ER-Golgi transport</keyword>
<reference evidence="11" key="1">
    <citation type="journal article" date="2020" name="Stud. Mycol.">
        <title>101 Dothideomycetes genomes: a test case for predicting lifestyles and emergence of pathogens.</title>
        <authorList>
            <person name="Haridas S."/>
            <person name="Albert R."/>
            <person name="Binder M."/>
            <person name="Bloem J."/>
            <person name="Labutti K."/>
            <person name="Salamov A."/>
            <person name="Andreopoulos B."/>
            <person name="Baker S."/>
            <person name="Barry K."/>
            <person name="Bills G."/>
            <person name="Bluhm B."/>
            <person name="Cannon C."/>
            <person name="Castanera R."/>
            <person name="Culley D."/>
            <person name="Daum C."/>
            <person name="Ezra D."/>
            <person name="Gonzalez J."/>
            <person name="Henrissat B."/>
            <person name="Kuo A."/>
            <person name="Liang C."/>
            <person name="Lipzen A."/>
            <person name="Lutzoni F."/>
            <person name="Magnuson J."/>
            <person name="Mondo S."/>
            <person name="Nolan M."/>
            <person name="Ohm R."/>
            <person name="Pangilinan J."/>
            <person name="Park H.-J."/>
            <person name="Ramirez L."/>
            <person name="Alfaro M."/>
            <person name="Sun H."/>
            <person name="Tritt A."/>
            <person name="Yoshinaga Y."/>
            <person name="Zwiers L.-H."/>
            <person name="Turgeon B."/>
            <person name="Goodwin S."/>
            <person name="Spatafora J."/>
            <person name="Crous P."/>
            <person name="Grigoriev I."/>
        </authorList>
    </citation>
    <scope>NUCLEOTIDE SEQUENCE</scope>
    <source>
        <strain evidence="11">CBS 121410</strain>
    </source>
</reference>
<keyword evidence="12" id="KW-1185">Reference proteome</keyword>
<keyword evidence="7 10" id="KW-0653">Protein transport</keyword>
<comment type="function">
    <text evidence="10">Guanine nucleotide-exchange factor (GEF) required for the formation or budding of transport vesicles from the ER.</text>
</comment>
<keyword evidence="9" id="KW-0472">Membrane</keyword>
<evidence type="ECO:0000256" key="1">
    <source>
        <dbReference type="ARBA" id="ARBA00022448"/>
    </source>
</evidence>
<dbReference type="EMBL" id="ML978722">
    <property type="protein sequence ID" value="KAF2086850.1"/>
    <property type="molecule type" value="Genomic_DNA"/>
</dbReference>
<name>A0A9P4LUT8_9PEZI</name>
<keyword evidence="1 10" id="KW-0813">Transport</keyword>
<evidence type="ECO:0000256" key="2">
    <source>
        <dbReference type="ARBA" id="ARBA00022574"/>
    </source>
</evidence>
<proteinExistence type="inferred from homology"/>
<keyword evidence="2 10" id="KW-0853">WD repeat</keyword>
<evidence type="ECO:0000313" key="12">
    <source>
        <dbReference type="Proteomes" id="UP000799776"/>
    </source>
</evidence>
<dbReference type="GO" id="GO:0006888">
    <property type="term" value="P:endoplasmic reticulum to Golgi vesicle-mediated transport"/>
    <property type="evidence" value="ECO:0007669"/>
    <property type="project" value="UniProtKB-UniRule"/>
</dbReference>
<keyword evidence="8" id="KW-1133">Transmembrane helix</keyword>
<evidence type="ECO:0000256" key="7">
    <source>
        <dbReference type="ARBA" id="ARBA00022927"/>
    </source>
</evidence>
<gene>
    <name evidence="11" type="ORF">K490DRAFT_57328</name>
</gene>
<dbReference type="GO" id="GO:0000139">
    <property type="term" value="C:Golgi membrane"/>
    <property type="evidence" value="ECO:0007669"/>
    <property type="project" value="UniProtKB-SubCell"/>
</dbReference>
<dbReference type="AlphaFoldDB" id="A0A9P4LUT8"/>
<evidence type="ECO:0000256" key="10">
    <source>
        <dbReference type="RuleBase" id="RU369019"/>
    </source>
</evidence>
<keyword evidence="5 10" id="KW-0256">Endoplasmic reticulum</keyword>
<evidence type="ECO:0000256" key="6">
    <source>
        <dbReference type="ARBA" id="ARBA00022892"/>
    </source>
</evidence>
<dbReference type="OrthoDB" id="16538at2759"/>